<evidence type="ECO:0000256" key="3">
    <source>
        <dbReference type="ARBA" id="ARBA00023098"/>
    </source>
</evidence>
<protein>
    <submittedName>
        <fullName evidence="6">NTE family protein</fullName>
    </submittedName>
</protein>
<dbReference type="PANTHER" id="PTHR14226:SF76">
    <property type="entry name" value="NTE FAMILY PROTEIN RSSA"/>
    <property type="match status" value="1"/>
</dbReference>
<dbReference type="Gene3D" id="3.40.1090.10">
    <property type="entry name" value="Cytosolic phospholipase A2 catalytic domain"/>
    <property type="match status" value="2"/>
</dbReference>
<dbReference type="GO" id="GO:0016787">
    <property type="term" value="F:hydrolase activity"/>
    <property type="evidence" value="ECO:0007669"/>
    <property type="project" value="UniProtKB-UniRule"/>
</dbReference>
<feature type="domain" description="PNPLA" evidence="5">
    <location>
        <begin position="26"/>
        <end position="186"/>
    </location>
</feature>
<organism evidence="6 7">
    <name type="scientific">Rhodothalassium salexigens DSM 2132</name>
    <dbReference type="NCBI Taxonomy" id="1188247"/>
    <lineage>
        <taxon>Bacteria</taxon>
        <taxon>Pseudomonadati</taxon>
        <taxon>Pseudomonadota</taxon>
        <taxon>Alphaproteobacteria</taxon>
        <taxon>Rhodothalassiales</taxon>
        <taxon>Rhodothalassiaceae</taxon>
        <taxon>Rhodothalassium</taxon>
    </lineage>
</organism>
<sequence length="290" mass="30951">MTGSSPPKPRVEITEDPGERRGKLGLALGAGGALGWAHIGVIRTLMKAGILPDIVTGCSMGAVVGACYADDRMDHLEEVAAGLGLFDMMRLIDIRFGKGGFLGGDRIREMIDEPFRGKTMDRLKRPFAVVASDLCTGDCVVLDRGPVAEAVRASIAVPGVFRPVVRGDQILVDGGITEPVPVNLARRMGATRVIAVDVMGDYPGRVRQLRLREKLDQQKVDTASVAQAAYGLLLTQFDEARLTIQDPDIVIRPQTGHMNAVDFLKVEELVQEGEAAATDALAALRAIAAA</sequence>
<comment type="caution">
    <text evidence="4">Lacks conserved residue(s) required for the propagation of feature annotation.</text>
</comment>
<dbReference type="FunCoup" id="A0A4R2PRE8">
    <property type="interactions" value="44"/>
</dbReference>
<keyword evidence="3 4" id="KW-0443">Lipid metabolism</keyword>
<keyword evidence="7" id="KW-1185">Reference proteome</keyword>
<feature type="active site" description="Proton acceptor" evidence="4">
    <location>
        <position position="173"/>
    </location>
</feature>
<comment type="caution">
    <text evidence="6">The sequence shown here is derived from an EMBL/GenBank/DDBJ whole genome shotgun (WGS) entry which is preliminary data.</text>
</comment>
<dbReference type="RefSeq" id="WP_132706648.1">
    <property type="nucleotide sequence ID" value="NZ_JACIGF010000001.1"/>
</dbReference>
<dbReference type="SUPFAM" id="SSF52151">
    <property type="entry name" value="FabD/lysophospholipase-like"/>
    <property type="match status" value="1"/>
</dbReference>
<dbReference type="AlphaFoldDB" id="A0A4R2PRE8"/>
<evidence type="ECO:0000256" key="1">
    <source>
        <dbReference type="ARBA" id="ARBA00022801"/>
    </source>
</evidence>
<proteinExistence type="predicted"/>
<dbReference type="InParanoid" id="A0A4R2PRE8"/>
<dbReference type="PROSITE" id="PS51635">
    <property type="entry name" value="PNPLA"/>
    <property type="match status" value="1"/>
</dbReference>
<feature type="short sequence motif" description="DGA/G" evidence="4">
    <location>
        <begin position="173"/>
        <end position="175"/>
    </location>
</feature>
<evidence type="ECO:0000313" key="7">
    <source>
        <dbReference type="Proteomes" id="UP000295399"/>
    </source>
</evidence>
<dbReference type="PANTHER" id="PTHR14226">
    <property type="entry name" value="NEUROPATHY TARGET ESTERASE/SWISS CHEESE D.MELANOGASTER"/>
    <property type="match status" value="1"/>
</dbReference>
<dbReference type="InterPro" id="IPR002641">
    <property type="entry name" value="PNPLA_dom"/>
</dbReference>
<keyword evidence="1 4" id="KW-0378">Hydrolase</keyword>
<evidence type="ECO:0000256" key="4">
    <source>
        <dbReference type="PROSITE-ProRule" id="PRU01161"/>
    </source>
</evidence>
<reference evidence="6 7" key="1">
    <citation type="submission" date="2019-03" db="EMBL/GenBank/DDBJ databases">
        <title>Genomic Encyclopedia of Type Strains, Phase IV (KMG-IV): sequencing the most valuable type-strain genomes for metagenomic binning, comparative biology and taxonomic classification.</title>
        <authorList>
            <person name="Goeker M."/>
        </authorList>
    </citation>
    <scope>NUCLEOTIDE SEQUENCE [LARGE SCALE GENOMIC DNA]</scope>
    <source>
        <strain evidence="6 7">DSM 2132</strain>
    </source>
</reference>
<name>A0A4R2PRE8_RHOSA</name>
<dbReference type="EMBL" id="SLXO01000001">
    <property type="protein sequence ID" value="TCP38307.1"/>
    <property type="molecule type" value="Genomic_DNA"/>
</dbReference>
<dbReference type="Pfam" id="PF01734">
    <property type="entry name" value="Patatin"/>
    <property type="match status" value="1"/>
</dbReference>
<evidence type="ECO:0000256" key="2">
    <source>
        <dbReference type="ARBA" id="ARBA00022963"/>
    </source>
</evidence>
<feature type="active site" description="Nucleophile" evidence="4">
    <location>
        <position position="59"/>
    </location>
</feature>
<dbReference type="OrthoDB" id="5290098at2"/>
<evidence type="ECO:0000313" key="6">
    <source>
        <dbReference type="EMBL" id="TCP38307.1"/>
    </source>
</evidence>
<evidence type="ECO:0000259" key="5">
    <source>
        <dbReference type="PROSITE" id="PS51635"/>
    </source>
</evidence>
<gene>
    <name evidence="6" type="ORF">EV659_101206</name>
</gene>
<dbReference type="InterPro" id="IPR050301">
    <property type="entry name" value="NTE"/>
</dbReference>
<dbReference type="InterPro" id="IPR016035">
    <property type="entry name" value="Acyl_Trfase/lysoPLipase"/>
</dbReference>
<keyword evidence="2 4" id="KW-0442">Lipid degradation</keyword>
<feature type="short sequence motif" description="GXSXG" evidence="4">
    <location>
        <begin position="57"/>
        <end position="61"/>
    </location>
</feature>
<accession>A0A4R2PRE8</accession>
<dbReference type="Proteomes" id="UP000295399">
    <property type="component" value="Unassembled WGS sequence"/>
</dbReference>
<dbReference type="GO" id="GO:0016042">
    <property type="term" value="P:lipid catabolic process"/>
    <property type="evidence" value="ECO:0007669"/>
    <property type="project" value="UniProtKB-UniRule"/>
</dbReference>